<comment type="caution">
    <text evidence="1">The sequence shown here is derived from an EMBL/GenBank/DDBJ whole genome shotgun (WGS) entry which is preliminary data.</text>
</comment>
<dbReference type="GO" id="GO:0006788">
    <property type="term" value="P:heme oxidation"/>
    <property type="evidence" value="ECO:0007669"/>
    <property type="project" value="InterPro"/>
</dbReference>
<dbReference type="OrthoDB" id="114943at2"/>
<dbReference type="GO" id="GO:0004392">
    <property type="term" value="F:heme oxygenase (decyclizing) activity"/>
    <property type="evidence" value="ECO:0007669"/>
    <property type="project" value="InterPro"/>
</dbReference>
<dbReference type="Gene3D" id="1.20.910.10">
    <property type="entry name" value="Heme oxygenase-like"/>
    <property type="match status" value="1"/>
</dbReference>
<organism evidence="1 2">
    <name type="scientific">Duganella phyllosphaerae</name>
    <dbReference type="NCBI Taxonomy" id="762836"/>
    <lineage>
        <taxon>Bacteria</taxon>
        <taxon>Pseudomonadati</taxon>
        <taxon>Pseudomonadota</taxon>
        <taxon>Betaproteobacteria</taxon>
        <taxon>Burkholderiales</taxon>
        <taxon>Oxalobacteraceae</taxon>
        <taxon>Telluria group</taxon>
        <taxon>Duganella</taxon>
    </lineage>
</organism>
<reference evidence="2" key="1">
    <citation type="journal article" date="2016" name="Front. Microbiol.">
        <title>Molecular Keys to the Janthinobacterium and Duganella spp. Interaction with the Plant Pathogen Fusarium graminearum.</title>
        <authorList>
            <person name="Haack F.S."/>
            <person name="Poehlein A."/>
            <person name="Kroger C."/>
            <person name="Voigt C.A."/>
            <person name="Piepenbring M."/>
            <person name="Bode H.B."/>
            <person name="Daniel R."/>
            <person name="Schafer W."/>
            <person name="Streit W.R."/>
        </authorList>
    </citation>
    <scope>NUCLEOTIDE SEQUENCE [LARGE SCALE GENOMIC DNA]</scope>
    <source>
        <strain evidence="2">T54</strain>
    </source>
</reference>
<dbReference type="Pfam" id="PF01126">
    <property type="entry name" value="Heme_oxygenase"/>
    <property type="match status" value="1"/>
</dbReference>
<dbReference type="EMBL" id="LROM01000017">
    <property type="protein sequence ID" value="OFA09096.1"/>
    <property type="molecule type" value="Genomic_DNA"/>
</dbReference>
<dbReference type="InterPro" id="IPR016053">
    <property type="entry name" value="Haem_Oase-like"/>
</dbReference>
<accession>A0A1E7X7H2</accession>
<dbReference type="AlphaFoldDB" id="A0A1E7X7H2"/>
<dbReference type="PATRIC" id="fig|762836.4.peg.219"/>
<name>A0A1E7X7H2_9BURK</name>
<dbReference type="CDD" id="cd19166">
    <property type="entry name" value="HemeO-bac"/>
    <property type="match status" value="1"/>
</dbReference>
<dbReference type="SUPFAM" id="SSF48613">
    <property type="entry name" value="Heme oxygenase-like"/>
    <property type="match status" value="1"/>
</dbReference>
<proteinExistence type="predicted"/>
<dbReference type="InterPro" id="IPR016084">
    <property type="entry name" value="Haem_Oase-like_multi-hlx"/>
</dbReference>
<dbReference type="Proteomes" id="UP000175989">
    <property type="component" value="Unassembled WGS sequence"/>
</dbReference>
<dbReference type="RefSeq" id="WP_070245880.1">
    <property type="nucleotide sequence ID" value="NZ_LROM01000017.1"/>
</dbReference>
<evidence type="ECO:0000313" key="1">
    <source>
        <dbReference type="EMBL" id="OFA09096.1"/>
    </source>
</evidence>
<protein>
    <submittedName>
        <fullName evidence="1">Heme oxygenase</fullName>
    </submittedName>
</protein>
<evidence type="ECO:0000313" key="2">
    <source>
        <dbReference type="Proteomes" id="UP000175989"/>
    </source>
</evidence>
<gene>
    <name evidence="1" type="ORF">DUPY_02070</name>
</gene>
<keyword evidence="2" id="KW-1185">Reference proteome</keyword>
<sequence>METTEQDVLAALRAATAARHAELDASTPLAATQVDLAAYGAHLRLLERWLAPVPAWLAGFDDGPQLPDYLGAIRADLAHGALAAAAARLERATARPADQAGQAEQPFSWPAQAGAAYRWGVCYVVEGSQLGGAVLYKRLAPALAPHPLAYLRGNGSPGPRWQQFLAALRTHVVEPAQIEDACAGARDAFDRLIALNRAEARG</sequence>